<keyword evidence="2" id="KW-1185">Reference proteome</keyword>
<dbReference type="Proteomes" id="UP000599391">
    <property type="component" value="Unassembled WGS sequence"/>
</dbReference>
<accession>A0A8J7HHP2</accession>
<evidence type="ECO:0000313" key="1">
    <source>
        <dbReference type="EMBL" id="MBH8552756.1"/>
    </source>
</evidence>
<evidence type="ECO:0000313" key="2">
    <source>
        <dbReference type="Proteomes" id="UP000599391"/>
    </source>
</evidence>
<dbReference type="EMBL" id="JAECZB010000018">
    <property type="protein sequence ID" value="MBH8552756.1"/>
    <property type="molecule type" value="Genomic_DNA"/>
</dbReference>
<proteinExistence type="predicted"/>
<protein>
    <submittedName>
        <fullName evidence="1">Uncharacterized protein</fullName>
    </submittedName>
</protein>
<reference evidence="1 2" key="1">
    <citation type="journal article" date="2021" name="Int. J. Syst. Evol. Microbiol.">
        <title>Amazonocrinis nigriterrae gen. nov., sp. nov., Atlanticothrix silvestris gen. nov., sp. nov. and Dendronalium phyllosphericum gen. nov., sp. nov., nostocacean cyanobacteria from Brazilian environments.</title>
        <authorList>
            <person name="Alvarenga D.O."/>
            <person name="Andreote A.P.D."/>
            <person name="Branco L.H.Z."/>
            <person name="Delbaje E."/>
            <person name="Cruz R.B."/>
            <person name="Varani A.M."/>
            <person name="Fiore M.F."/>
        </authorList>
    </citation>
    <scope>NUCLEOTIDE SEQUENCE [LARGE SCALE GENOMIC DNA]</scope>
    <source>
        <strain evidence="1 2">CENA357</strain>
    </source>
</reference>
<organism evidence="1 2">
    <name type="scientific">Atlanticothrix silvestris CENA357</name>
    <dbReference type="NCBI Taxonomy" id="1725252"/>
    <lineage>
        <taxon>Bacteria</taxon>
        <taxon>Bacillati</taxon>
        <taxon>Cyanobacteriota</taxon>
        <taxon>Cyanophyceae</taxon>
        <taxon>Nostocales</taxon>
        <taxon>Nodulariaceae</taxon>
        <taxon>Atlanticothrix</taxon>
        <taxon>Atlanticothrix silvestris</taxon>
    </lineage>
</organism>
<dbReference type="RefSeq" id="WP_214439060.1">
    <property type="nucleotide sequence ID" value="NZ_JAECZB010000018.1"/>
</dbReference>
<sequence>MVDVRRLIDNVMFQPAKADGEINPKVTPLQNELEQERNESLTHRLADSKEIFISYAWGGESEQFVNNPVLSLSENNNRSNILKL</sequence>
<dbReference type="AlphaFoldDB" id="A0A8J7HHP2"/>
<comment type="caution">
    <text evidence="1">The sequence shown here is derived from an EMBL/GenBank/DDBJ whole genome shotgun (WGS) entry which is preliminary data.</text>
</comment>
<gene>
    <name evidence="1" type="ORF">I8751_10310</name>
</gene>
<name>A0A8J7HHP2_9CYAN</name>